<dbReference type="PANTHER" id="PTHR47245:SF1">
    <property type="entry name" value="FOLDASE PROTEIN PRSA"/>
    <property type="match status" value="1"/>
</dbReference>
<name>A0ABT7UI95_9FIRM</name>
<proteinExistence type="predicted"/>
<evidence type="ECO:0000256" key="4">
    <source>
        <dbReference type="ARBA" id="ARBA00023110"/>
    </source>
</evidence>
<dbReference type="Proteomes" id="UP001529275">
    <property type="component" value="Unassembled WGS sequence"/>
</dbReference>
<comment type="catalytic activity">
    <reaction evidence="1">
        <text>[protein]-peptidylproline (omega=180) = [protein]-peptidylproline (omega=0)</text>
        <dbReference type="Rhea" id="RHEA:16237"/>
        <dbReference type="Rhea" id="RHEA-COMP:10747"/>
        <dbReference type="Rhea" id="RHEA-COMP:10748"/>
        <dbReference type="ChEBI" id="CHEBI:83833"/>
        <dbReference type="ChEBI" id="CHEBI:83834"/>
        <dbReference type="EC" id="5.2.1.8"/>
    </reaction>
</comment>
<keyword evidence="3 7" id="KW-0732">Signal</keyword>
<keyword evidence="10" id="KW-1185">Reference proteome</keyword>
<dbReference type="InterPro" id="IPR046357">
    <property type="entry name" value="PPIase_dom_sf"/>
</dbReference>
<dbReference type="SUPFAM" id="SSF54534">
    <property type="entry name" value="FKBP-like"/>
    <property type="match status" value="1"/>
</dbReference>
<dbReference type="EC" id="5.2.1.8" evidence="2"/>
<keyword evidence="4 6" id="KW-0697">Rotamase</keyword>
<dbReference type="PROSITE" id="PS50198">
    <property type="entry name" value="PPIC_PPIASE_2"/>
    <property type="match status" value="1"/>
</dbReference>
<accession>A0ABT7UI95</accession>
<dbReference type="InterPro" id="IPR050245">
    <property type="entry name" value="PrsA_foldase"/>
</dbReference>
<dbReference type="Pfam" id="PF00639">
    <property type="entry name" value="Rotamase"/>
    <property type="match status" value="1"/>
</dbReference>
<dbReference type="RefSeq" id="WP_289527661.1">
    <property type="nucleotide sequence ID" value="NZ_JAUDCK010000017.1"/>
</dbReference>
<reference evidence="10" key="1">
    <citation type="submission" date="2023-06" db="EMBL/GenBank/DDBJ databases">
        <title>Identification and characterization of horizontal gene transfer across gut microbiota members of farm animals based on homology search.</title>
        <authorList>
            <person name="Zeman M."/>
            <person name="Kubasova T."/>
            <person name="Jahodarova E."/>
            <person name="Nykrynova M."/>
            <person name="Rychlik I."/>
        </authorList>
    </citation>
    <scope>NUCLEOTIDE SEQUENCE [LARGE SCALE GENOMIC DNA]</scope>
    <source>
        <strain evidence="10">ET341</strain>
    </source>
</reference>
<evidence type="ECO:0000256" key="5">
    <source>
        <dbReference type="ARBA" id="ARBA00023235"/>
    </source>
</evidence>
<organism evidence="9 10">
    <name type="scientific">Massilimicrobiota timonensis</name>
    <dbReference type="NCBI Taxonomy" id="1776392"/>
    <lineage>
        <taxon>Bacteria</taxon>
        <taxon>Bacillati</taxon>
        <taxon>Bacillota</taxon>
        <taxon>Erysipelotrichia</taxon>
        <taxon>Erysipelotrichales</taxon>
        <taxon>Erysipelotrichaceae</taxon>
        <taxon>Massilimicrobiota</taxon>
    </lineage>
</organism>
<dbReference type="GO" id="GO:0003755">
    <property type="term" value="F:peptidyl-prolyl cis-trans isomerase activity"/>
    <property type="evidence" value="ECO:0007669"/>
    <property type="project" value="UniProtKB-EC"/>
</dbReference>
<evidence type="ECO:0000256" key="1">
    <source>
        <dbReference type="ARBA" id="ARBA00000971"/>
    </source>
</evidence>
<keyword evidence="5 6" id="KW-0413">Isomerase</keyword>
<evidence type="ECO:0000256" key="2">
    <source>
        <dbReference type="ARBA" id="ARBA00013194"/>
    </source>
</evidence>
<reference evidence="9 10" key="2">
    <citation type="submission" date="2023-06" db="EMBL/GenBank/DDBJ databases">
        <authorList>
            <person name="Zeman M."/>
            <person name="Kubasova T."/>
            <person name="Jahodarova E."/>
            <person name="Nykrynova M."/>
            <person name="Rychlik I."/>
        </authorList>
    </citation>
    <scope>NUCLEOTIDE SEQUENCE [LARGE SCALE GENOMIC DNA]</scope>
    <source>
        <strain evidence="9 10">ET341</strain>
    </source>
</reference>
<dbReference type="InterPro" id="IPR027304">
    <property type="entry name" value="Trigger_fact/SurA_dom_sf"/>
</dbReference>
<evidence type="ECO:0000313" key="9">
    <source>
        <dbReference type="EMBL" id="MDM8195869.1"/>
    </source>
</evidence>
<evidence type="ECO:0000259" key="8">
    <source>
        <dbReference type="PROSITE" id="PS50198"/>
    </source>
</evidence>
<dbReference type="Gene3D" id="3.10.50.40">
    <property type="match status" value="1"/>
</dbReference>
<sequence>MKQKKLISLALASILLLSGCSSKTVQKDGKDVVASIDDVSLLADDLYQDLASSTQGKQALFSYVLDQLIRNNFPANDDMEENADEIVENIETNYQNQYGDSAEEELQSALEASGVEDLDEYRDSLIQSLQYAEFLKDYINDHFDEVFEDYYQQASPRMVHIIKVSMSDPENPTNEENDKLKEVQSLLKTNKSFEDIAYDYSDDENTKSAKGSLGIIDANTDLSSTYGEEVQTAARTLKEGEVSEAIQGSDGVYFVKCTSTDQESIKKELKTVDVDSPLLTYDDYMVYLAFNTYEINYHDDTIKQTIQDIVDENLDIRNDLRKENS</sequence>
<evidence type="ECO:0000256" key="7">
    <source>
        <dbReference type="SAM" id="SignalP"/>
    </source>
</evidence>
<evidence type="ECO:0000256" key="3">
    <source>
        <dbReference type="ARBA" id="ARBA00022729"/>
    </source>
</evidence>
<gene>
    <name evidence="9" type="ORF">QUV98_06000</name>
</gene>
<dbReference type="PANTHER" id="PTHR47245">
    <property type="entry name" value="PEPTIDYLPROLYL ISOMERASE"/>
    <property type="match status" value="1"/>
</dbReference>
<feature type="domain" description="PpiC" evidence="8">
    <location>
        <begin position="156"/>
        <end position="259"/>
    </location>
</feature>
<dbReference type="PROSITE" id="PS51257">
    <property type="entry name" value="PROKAR_LIPOPROTEIN"/>
    <property type="match status" value="1"/>
</dbReference>
<evidence type="ECO:0000256" key="6">
    <source>
        <dbReference type="PROSITE-ProRule" id="PRU00278"/>
    </source>
</evidence>
<comment type="caution">
    <text evidence="9">The sequence shown here is derived from an EMBL/GenBank/DDBJ whole genome shotgun (WGS) entry which is preliminary data.</text>
</comment>
<dbReference type="InterPro" id="IPR000297">
    <property type="entry name" value="PPIase_PpiC"/>
</dbReference>
<feature type="chain" id="PRO_5045133555" description="peptidylprolyl isomerase" evidence="7">
    <location>
        <begin position="24"/>
        <end position="325"/>
    </location>
</feature>
<dbReference type="SUPFAM" id="SSF109998">
    <property type="entry name" value="Triger factor/SurA peptide-binding domain-like"/>
    <property type="match status" value="1"/>
</dbReference>
<evidence type="ECO:0000313" key="10">
    <source>
        <dbReference type="Proteomes" id="UP001529275"/>
    </source>
</evidence>
<feature type="signal peptide" evidence="7">
    <location>
        <begin position="1"/>
        <end position="23"/>
    </location>
</feature>
<protein>
    <recommendedName>
        <fullName evidence="2">peptidylprolyl isomerase</fullName>
        <ecNumber evidence="2">5.2.1.8</ecNumber>
    </recommendedName>
</protein>
<dbReference type="EMBL" id="JAUDCK010000017">
    <property type="protein sequence ID" value="MDM8195869.1"/>
    <property type="molecule type" value="Genomic_DNA"/>
</dbReference>